<name>A0A4R0KSR0_9ACTN</name>
<accession>A0A4R0KSR0</accession>
<dbReference type="GO" id="GO:0046872">
    <property type="term" value="F:metal ion binding"/>
    <property type="evidence" value="ECO:0007669"/>
    <property type="project" value="InterPro"/>
</dbReference>
<comment type="caution">
    <text evidence="3">The sequence shown here is derived from an EMBL/GenBank/DDBJ whole genome shotgun (WGS) entry which is preliminary data.</text>
</comment>
<dbReference type="PANTHER" id="PTHR14465">
    <property type="entry name" value="IQ DOMAIN-CONTAINING PROTEIN H"/>
    <property type="match status" value="1"/>
</dbReference>
<dbReference type="Proteomes" id="UP000291144">
    <property type="component" value="Unassembled WGS sequence"/>
</dbReference>
<dbReference type="Pfam" id="PF18105">
    <property type="entry name" value="PGM1_C"/>
    <property type="match status" value="1"/>
</dbReference>
<evidence type="ECO:0000259" key="2">
    <source>
        <dbReference type="PROSITE" id="PS50975"/>
    </source>
</evidence>
<dbReference type="InterPro" id="IPR011761">
    <property type="entry name" value="ATP-grasp"/>
</dbReference>
<reference evidence="3 4" key="1">
    <citation type="submission" date="2019-02" db="EMBL/GenBank/DDBJ databases">
        <title>Kribbella capetownensis sp. nov. and Kribbella speibonae sp. nov., isolated from soil.</title>
        <authorList>
            <person name="Curtis S.M."/>
            <person name="Norton I."/>
            <person name="Everest G.J."/>
            <person name="Meyers P.R."/>
        </authorList>
    </citation>
    <scope>NUCLEOTIDE SEQUENCE [LARGE SCALE GENOMIC DNA]</scope>
    <source>
        <strain evidence="3 4">NRRL B-24813</strain>
    </source>
</reference>
<keyword evidence="1" id="KW-0547">Nucleotide-binding</keyword>
<dbReference type="InterPro" id="IPR056855">
    <property type="entry name" value="ATP-grasp_IQCH"/>
</dbReference>
<organism evidence="3 4">
    <name type="scientific">Kribbella pittospori</name>
    <dbReference type="NCBI Taxonomy" id="722689"/>
    <lineage>
        <taxon>Bacteria</taxon>
        <taxon>Bacillati</taxon>
        <taxon>Actinomycetota</taxon>
        <taxon>Actinomycetes</taxon>
        <taxon>Propionibacteriales</taxon>
        <taxon>Kribbellaceae</taxon>
        <taxon>Kribbella</taxon>
    </lineage>
</organism>
<protein>
    <recommendedName>
        <fullName evidence="2">ATP-grasp domain-containing protein</fullName>
    </recommendedName>
</protein>
<dbReference type="Pfam" id="PF24923">
    <property type="entry name" value="ATP-grasp_IQCH"/>
    <property type="match status" value="1"/>
</dbReference>
<dbReference type="GO" id="GO:0005524">
    <property type="term" value="F:ATP binding"/>
    <property type="evidence" value="ECO:0007669"/>
    <property type="project" value="UniProtKB-UniRule"/>
</dbReference>
<sequence length="526" mass="57679">MWTAPGEAARGLSTLTEDERYQYFDQLQSRMAGVWAAMRLNHDDESVVVVPSLTLDRTEAAGTGTMMQAYEERFLFLLILLREPRLRMIYVTSVPIAPEIIEYYLALLPGVIPSHARARLSLIAVNDATPISLSEKLLARPRLLQRIADLIPNPLRSHLIPYNTTELERDVAISLGIPMYAADPRLAPLGSKSGCRRLFAEIGVPHPLGAENLRTLDDIADALLAMRAERPTMDSAIVKLNEGVSGEGNSVVRLKGLPAPGSSGERDEVMERLRAMELESQKMSFETYVAKFADNGGIVEERIVGTELQSPSVQLRVVPGGAVELLSTHDQLLGGASGQSYLGCVFPAAPEYARMITEHAATIGRRLASEGALGRFAIDFVVVKDEAGGWTPYAIELNLRKGGTTHPFLTLQFLTDGRYDPRTALFLTSSGQEKHLVATDHLESELLKGLMPADLFDIVARHGLHFDQSKQVGIVFHMISCLTEKGRLGMTAVGDTPAEADRRYRDASRIVLAEAEQAFVERSLPV</sequence>
<evidence type="ECO:0000256" key="1">
    <source>
        <dbReference type="PROSITE-ProRule" id="PRU00409"/>
    </source>
</evidence>
<dbReference type="PANTHER" id="PTHR14465:SF0">
    <property type="entry name" value="IQ DOMAIN-CONTAINING PROTEIN H"/>
    <property type="match status" value="1"/>
</dbReference>
<dbReference type="EMBL" id="SJKB01000003">
    <property type="protein sequence ID" value="TCC63490.1"/>
    <property type="molecule type" value="Genomic_DNA"/>
</dbReference>
<dbReference type="InterPro" id="IPR038752">
    <property type="entry name" value="IQCH"/>
</dbReference>
<proteinExistence type="predicted"/>
<dbReference type="PROSITE" id="PS50975">
    <property type="entry name" value="ATP_GRASP"/>
    <property type="match status" value="1"/>
</dbReference>
<feature type="domain" description="ATP-grasp" evidence="2">
    <location>
        <begin position="196"/>
        <end position="428"/>
    </location>
</feature>
<evidence type="ECO:0000313" key="4">
    <source>
        <dbReference type="Proteomes" id="UP000291144"/>
    </source>
</evidence>
<dbReference type="InterPro" id="IPR041356">
    <property type="entry name" value="PGM1_C"/>
</dbReference>
<dbReference type="SUPFAM" id="SSF56059">
    <property type="entry name" value="Glutathione synthetase ATP-binding domain-like"/>
    <property type="match status" value="1"/>
</dbReference>
<dbReference type="AlphaFoldDB" id="A0A4R0KSR0"/>
<keyword evidence="1" id="KW-0067">ATP-binding</keyword>
<keyword evidence="4" id="KW-1185">Reference proteome</keyword>
<evidence type="ECO:0000313" key="3">
    <source>
        <dbReference type="EMBL" id="TCC63490.1"/>
    </source>
</evidence>
<dbReference type="OrthoDB" id="164032at2"/>
<gene>
    <name evidence="3" type="ORF">E0H73_11485</name>
</gene>